<dbReference type="Gene3D" id="3.40.50.12780">
    <property type="entry name" value="N-terminal domain of ligase-like"/>
    <property type="match status" value="1"/>
</dbReference>
<dbReference type="PANTHER" id="PTHR43201">
    <property type="entry name" value="ACYL-COA SYNTHETASE"/>
    <property type="match status" value="1"/>
</dbReference>
<proteinExistence type="inferred from homology"/>
<evidence type="ECO:0000259" key="4">
    <source>
        <dbReference type="Pfam" id="PF13193"/>
    </source>
</evidence>
<dbReference type="Gene3D" id="3.30.300.30">
    <property type="match status" value="1"/>
</dbReference>
<comment type="similarity">
    <text evidence="1">Belongs to the ATP-dependent AMP-binding enzyme family.</text>
</comment>
<dbReference type="Proteomes" id="UP000218796">
    <property type="component" value="Unassembled WGS sequence"/>
</dbReference>
<dbReference type="NCBIfam" id="NF005947">
    <property type="entry name" value="PRK08008.1"/>
    <property type="match status" value="1"/>
</dbReference>
<dbReference type="PROSITE" id="PS00455">
    <property type="entry name" value="AMP_BINDING"/>
    <property type="match status" value="1"/>
</dbReference>
<dbReference type="Pfam" id="PF00501">
    <property type="entry name" value="AMP-binding"/>
    <property type="match status" value="1"/>
</dbReference>
<feature type="domain" description="AMP-binding enzyme C-terminal" evidence="4">
    <location>
        <begin position="442"/>
        <end position="517"/>
    </location>
</feature>
<evidence type="ECO:0000313" key="5">
    <source>
        <dbReference type="EMBL" id="PAV95724.1"/>
    </source>
</evidence>
<dbReference type="CDD" id="cd05934">
    <property type="entry name" value="FACL_DitJ_like"/>
    <property type="match status" value="1"/>
</dbReference>
<evidence type="ECO:0000256" key="1">
    <source>
        <dbReference type="ARBA" id="ARBA00006432"/>
    </source>
</evidence>
<comment type="caution">
    <text evidence="5">The sequence shown here is derived from an EMBL/GenBank/DDBJ whole genome shotgun (WGS) entry which is preliminary data.</text>
</comment>
<dbReference type="InterPro" id="IPR020845">
    <property type="entry name" value="AMP-binding_CS"/>
</dbReference>
<gene>
    <name evidence="5" type="ORF">CJD50_14920</name>
</gene>
<dbReference type="InterPro" id="IPR000873">
    <property type="entry name" value="AMP-dep_synth/lig_dom"/>
</dbReference>
<protein>
    <submittedName>
        <fullName evidence="5">ATP-dependent acyl-CoA ligase</fullName>
    </submittedName>
</protein>
<dbReference type="RefSeq" id="WP_039184769.1">
    <property type="nucleotide sequence ID" value="NZ_CAUFSP010000004.1"/>
</dbReference>
<reference evidence="5 6" key="1">
    <citation type="submission" date="2017-08" db="EMBL/GenBank/DDBJ databases">
        <title>Draft Genome Sequence of Hafnia alvei CITHA-6 Isolated from Raw Bovine Milk.</title>
        <authorList>
            <person name="Culligan E.P."/>
            <person name="Mcsweeney A."/>
            <person name="O'Doherty C."/>
            <person name="Gleeson E."/>
            <person name="O'Riordan D."/>
            <person name="Sleator R.D."/>
        </authorList>
    </citation>
    <scope>NUCLEOTIDE SEQUENCE [LARGE SCALE GENOMIC DNA]</scope>
    <source>
        <strain evidence="5 6">CITHA-6</strain>
    </source>
</reference>
<keyword evidence="6" id="KW-1185">Reference proteome</keyword>
<feature type="domain" description="AMP-dependent synthetase/ligase" evidence="3">
    <location>
        <begin position="17"/>
        <end position="391"/>
    </location>
</feature>
<sequence length="528" mass="59725">MDMIGKRNLRQAWDDLAELYGNKTALIVERLATEHQQREASQYSYTELNNEINRTANLFYSLGITKGNKVALHLNNCAEFIFCWFGLAKIGAIVVPINANLLRDESAYIINQCEATLVVTSAEFYSIYADLKQQDSSSLRQIMLIDNSAEALLASDVLYFQQMKKCQPNTLLSSVEINSEDTAEILFTSGTTSSPKGVVITHHNLLFAGYYTAWQCALRSDDIYLTPMPAFHIDCQCTAAMPTFTVGATFVLLEKYSARAFWGQVCQYRATVTECIPLMMKTLMMQPIMPWERQHNLREVLFYLNLSEQEKEAFIQRFGVRLLSSYGMTETIVGVIGDRPGDKRRWPSIGRVGMGYEAQIRDAQGLEIPTGKVGEMWVKGIPSKTLFKEYYKLPQESTKALTAEGWLRTGDYGYVDEEGFFYFVERSCNMIKRSGENISCVELENIISTHPKIMDVAVIGLKDSIRDEAIKAVVVLNDGEFMTEKEFFTFCGNNMAKFKVPSFFEIRESLPRSCSGKVIKKSLVEVSS</sequence>
<evidence type="ECO:0000313" key="6">
    <source>
        <dbReference type="Proteomes" id="UP000218796"/>
    </source>
</evidence>
<keyword evidence="2 5" id="KW-0436">Ligase</keyword>
<evidence type="ECO:0000259" key="3">
    <source>
        <dbReference type="Pfam" id="PF00501"/>
    </source>
</evidence>
<name>A0A2A2MAN4_9GAMM</name>
<dbReference type="InterPro" id="IPR042099">
    <property type="entry name" value="ANL_N_sf"/>
</dbReference>
<dbReference type="GO" id="GO:0031956">
    <property type="term" value="F:medium-chain fatty acid-CoA ligase activity"/>
    <property type="evidence" value="ECO:0007669"/>
    <property type="project" value="TreeGrafter"/>
</dbReference>
<dbReference type="EMBL" id="NQMS01000006">
    <property type="protein sequence ID" value="PAV95724.1"/>
    <property type="molecule type" value="Genomic_DNA"/>
</dbReference>
<dbReference type="AlphaFoldDB" id="A0A2A2MAN4"/>
<accession>A0A2A2MAN4</accession>
<dbReference type="PANTHER" id="PTHR43201:SF5">
    <property type="entry name" value="MEDIUM-CHAIN ACYL-COA LIGASE ACSF2, MITOCHONDRIAL"/>
    <property type="match status" value="1"/>
</dbReference>
<dbReference type="GO" id="GO:0006631">
    <property type="term" value="P:fatty acid metabolic process"/>
    <property type="evidence" value="ECO:0007669"/>
    <property type="project" value="TreeGrafter"/>
</dbReference>
<organism evidence="5 6">
    <name type="scientific">Hafnia paralvei</name>
    <dbReference type="NCBI Taxonomy" id="546367"/>
    <lineage>
        <taxon>Bacteria</taxon>
        <taxon>Pseudomonadati</taxon>
        <taxon>Pseudomonadota</taxon>
        <taxon>Gammaproteobacteria</taxon>
        <taxon>Enterobacterales</taxon>
        <taxon>Hafniaceae</taxon>
        <taxon>Hafnia</taxon>
    </lineage>
</organism>
<evidence type="ECO:0000256" key="2">
    <source>
        <dbReference type="ARBA" id="ARBA00022598"/>
    </source>
</evidence>
<dbReference type="Pfam" id="PF13193">
    <property type="entry name" value="AMP-binding_C"/>
    <property type="match status" value="1"/>
</dbReference>
<dbReference type="SUPFAM" id="SSF56801">
    <property type="entry name" value="Acetyl-CoA synthetase-like"/>
    <property type="match status" value="1"/>
</dbReference>
<dbReference type="OrthoDB" id="9803968at2"/>
<dbReference type="InterPro" id="IPR045851">
    <property type="entry name" value="AMP-bd_C_sf"/>
</dbReference>
<dbReference type="InterPro" id="IPR025110">
    <property type="entry name" value="AMP-bd_C"/>
</dbReference>